<keyword evidence="5" id="KW-1185">Reference proteome</keyword>
<gene>
    <name evidence="4" type="ORF">E0Z10_g9994</name>
</gene>
<name>A0A4Z0YM87_9PEZI</name>
<dbReference type="GO" id="GO:0006351">
    <property type="term" value="P:DNA-templated transcription"/>
    <property type="evidence" value="ECO:0007669"/>
    <property type="project" value="InterPro"/>
</dbReference>
<reference evidence="4 5" key="1">
    <citation type="submission" date="2019-03" db="EMBL/GenBank/DDBJ databases">
        <title>Draft genome sequence of Xylaria hypoxylon DSM 108379, a ubiquitous saprotrophic-parasitic fungi on hardwood.</title>
        <authorList>
            <person name="Buettner E."/>
            <person name="Leonhardt S."/>
            <person name="Gebauer A.M."/>
            <person name="Liers C."/>
            <person name="Hofrichter M."/>
            <person name="Kellner H."/>
        </authorList>
    </citation>
    <scope>NUCLEOTIDE SEQUENCE [LARGE SCALE GENOMIC DNA]</scope>
    <source>
        <strain evidence="4 5">DSM 108379</strain>
    </source>
</reference>
<keyword evidence="2" id="KW-0539">Nucleus</keyword>
<dbReference type="STRING" id="37992.A0A4Z0YM87"/>
<dbReference type="GO" id="GO:0003677">
    <property type="term" value="F:DNA binding"/>
    <property type="evidence" value="ECO:0007669"/>
    <property type="project" value="InterPro"/>
</dbReference>
<dbReference type="CDD" id="cd12148">
    <property type="entry name" value="fungal_TF_MHR"/>
    <property type="match status" value="1"/>
</dbReference>
<dbReference type="InterPro" id="IPR007219">
    <property type="entry name" value="XnlR_reg_dom"/>
</dbReference>
<dbReference type="EMBL" id="SKBN01000351">
    <property type="protein sequence ID" value="TGJ78766.1"/>
    <property type="molecule type" value="Genomic_DNA"/>
</dbReference>
<evidence type="ECO:0000259" key="3">
    <source>
        <dbReference type="SMART" id="SM00906"/>
    </source>
</evidence>
<evidence type="ECO:0000256" key="2">
    <source>
        <dbReference type="ARBA" id="ARBA00023242"/>
    </source>
</evidence>
<dbReference type="InterPro" id="IPR050613">
    <property type="entry name" value="Sec_Metabolite_Reg"/>
</dbReference>
<dbReference type="SMART" id="SM00906">
    <property type="entry name" value="Fungal_trans"/>
    <property type="match status" value="1"/>
</dbReference>
<proteinExistence type="predicted"/>
<dbReference type="GO" id="GO:0005634">
    <property type="term" value="C:nucleus"/>
    <property type="evidence" value="ECO:0007669"/>
    <property type="project" value="UniProtKB-SubCell"/>
</dbReference>
<accession>A0A4Z0YM87</accession>
<dbReference type="OrthoDB" id="5344325at2759"/>
<evidence type="ECO:0000313" key="4">
    <source>
        <dbReference type="EMBL" id="TGJ78766.1"/>
    </source>
</evidence>
<dbReference type="Proteomes" id="UP000297716">
    <property type="component" value="Unassembled WGS sequence"/>
</dbReference>
<feature type="domain" description="Xylanolytic transcriptional activator regulatory" evidence="3">
    <location>
        <begin position="193"/>
        <end position="269"/>
    </location>
</feature>
<dbReference type="PANTHER" id="PTHR31001:SF87">
    <property type="entry name" value="COL-21"/>
    <property type="match status" value="1"/>
</dbReference>
<comment type="caution">
    <text evidence="4">The sequence shown here is derived from an EMBL/GenBank/DDBJ whole genome shotgun (WGS) entry which is preliminary data.</text>
</comment>
<dbReference type="PANTHER" id="PTHR31001">
    <property type="entry name" value="UNCHARACTERIZED TRANSCRIPTIONAL REGULATORY PROTEIN"/>
    <property type="match status" value="1"/>
</dbReference>
<dbReference type="Pfam" id="PF04082">
    <property type="entry name" value="Fungal_trans"/>
    <property type="match status" value="1"/>
</dbReference>
<dbReference type="AlphaFoldDB" id="A0A4Z0YM87"/>
<evidence type="ECO:0000256" key="1">
    <source>
        <dbReference type="ARBA" id="ARBA00004123"/>
    </source>
</evidence>
<dbReference type="GO" id="GO:0008270">
    <property type="term" value="F:zinc ion binding"/>
    <property type="evidence" value="ECO:0007669"/>
    <property type="project" value="InterPro"/>
</dbReference>
<protein>
    <recommendedName>
        <fullName evidence="3">Xylanolytic transcriptional activator regulatory domain-containing protein</fullName>
    </recommendedName>
</protein>
<sequence length="583" mass="65079">MSEAAQNSPDSLSLTQNFGYYGRSKSNTMALVRKLLHEEDNPDAKNITISNETAIEVRKTLNMMLGRPILDILVRYFVTTVNWIDQILYTPWFLKQYQRWWDLETISSVADIEFPVLFLRICSYASQFLPSSTYTVDSVKGVPLSKIRRSCDDIVNKLLPVCTRLDPRGSLTRVQHIAFAALGSSSLGQIHASWEALSHATRVAQQIGLHDTTVSLTSNIDELEKEMRRRTFCNLYIWDSSLSKRLDRLPFLYDDLSADIMPQMHLLPDIDIGVDAPDIFTGRVLRAQLARFWRSHSPTDCHGFDPIAAAERYESFCTDFLPTIQPVYALQPDKKWDKRLPTLPMQRQMLHIAIFEFLCWNFRPAVLQQPGQINSLPGYKQALIPHSRRASAVAALGVLEGATTLHTMMGGSHTRFAGIIVPIFEAAVPLLCLCADKTFPEDILDGRLHTVEVDPLGLGMNEVTRDKCMQAAQNALELLEALAEVSILAAVGARTLARLIGQVDSPPLFTPHGDSIETSDVLHAPEAWGCGKMEDFAMREPGALANFDCAEISPNLQVALYNFTDSFGLEDVSYLGEDSITTG</sequence>
<organism evidence="4 5">
    <name type="scientific">Xylaria hypoxylon</name>
    <dbReference type="NCBI Taxonomy" id="37992"/>
    <lineage>
        <taxon>Eukaryota</taxon>
        <taxon>Fungi</taxon>
        <taxon>Dikarya</taxon>
        <taxon>Ascomycota</taxon>
        <taxon>Pezizomycotina</taxon>
        <taxon>Sordariomycetes</taxon>
        <taxon>Xylariomycetidae</taxon>
        <taxon>Xylariales</taxon>
        <taxon>Xylariaceae</taxon>
        <taxon>Xylaria</taxon>
    </lineage>
</organism>
<evidence type="ECO:0000313" key="5">
    <source>
        <dbReference type="Proteomes" id="UP000297716"/>
    </source>
</evidence>
<comment type="subcellular location">
    <subcellularLocation>
        <location evidence="1">Nucleus</location>
    </subcellularLocation>
</comment>